<organism evidence="11 12">
    <name type="scientific">Sphingomonas insulae</name>
    <dbReference type="NCBI Taxonomy" id="424800"/>
    <lineage>
        <taxon>Bacteria</taxon>
        <taxon>Pseudomonadati</taxon>
        <taxon>Pseudomonadota</taxon>
        <taxon>Alphaproteobacteria</taxon>
        <taxon>Sphingomonadales</taxon>
        <taxon>Sphingomonadaceae</taxon>
        <taxon>Sphingomonas</taxon>
    </lineage>
</organism>
<dbReference type="PANTHER" id="PTHR38779">
    <property type="entry name" value="TYPE II SECRETION SYSTEM PROTEIN I-RELATED"/>
    <property type="match status" value="1"/>
</dbReference>
<accession>A0ABN1HYK1</accession>
<dbReference type="PANTHER" id="PTHR38779:SF2">
    <property type="entry name" value="TYPE II SECRETION SYSTEM PROTEIN I-RELATED"/>
    <property type="match status" value="1"/>
</dbReference>
<keyword evidence="5 9" id="KW-0997">Cell inner membrane</keyword>
<dbReference type="SUPFAM" id="SSF54523">
    <property type="entry name" value="Pili subunits"/>
    <property type="match status" value="1"/>
</dbReference>
<evidence type="ECO:0000256" key="8">
    <source>
        <dbReference type="ARBA" id="ARBA00023136"/>
    </source>
</evidence>
<name>A0ABN1HYK1_9SPHN</name>
<dbReference type="RefSeq" id="WP_276508908.1">
    <property type="nucleotide sequence ID" value="NZ_BAAAES010000009.1"/>
</dbReference>
<keyword evidence="12" id="KW-1185">Reference proteome</keyword>
<protein>
    <recommendedName>
        <fullName evidence="9">Type II secretion system protein I</fullName>
        <shortName evidence="9">T2SS minor pseudopilin I</shortName>
    </recommendedName>
</protein>
<comment type="subunit">
    <text evidence="9">Type II secretion is composed of four main components: the outer membrane complex, the inner membrane complex, the cytoplasmic secretion ATPase and the periplasm-spanning pseudopilus.</text>
</comment>
<dbReference type="Pfam" id="PF07963">
    <property type="entry name" value="N_methyl"/>
    <property type="match status" value="1"/>
</dbReference>
<evidence type="ECO:0000256" key="7">
    <source>
        <dbReference type="ARBA" id="ARBA00022989"/>
    </source>
</evidence>
<evidence type="ECO:0000256" key="1">
    <source>
        <dbReference type="ARBA" id="ARBA00004377"/>
    </source>
</evidence>
<dbReference type="InterPro" id="IPR003413">
    <property type="entry name" value="T2SS_GspI_C"/>
</dbReference>
<dbReference type="Gene3D" id="3.30.1300.30">
    <property type="entry name" value="GSPII I/J protein-like"/>
    <property type="match status" value="1"/>
</dbReference>
<evidence type="ECO:0000256" key="9">
    <source>
        <dbReference type="RuleBase" id="RU368030"/>
    </source>
</evidence>
<dbReference type="NCBIfam" id="TIGR01707">
    <property type="entry name" value="gspI"/>
    <property type="match status" value="1"/>
</dbReference>
<keyword evidence="4 9" id="KW-0488">Methylation</keyword>
<evidence type="ECO:0000256" key="6">
    <source>
        <dbReference type="ARBA" id="ARBA00022692"/>
    </source>
</evidence>
<comment type="PTM">
    <text evidence="9">Cleaved by prepilin peptidase.</text>
</comment>
<comment type="subcellular location">
    <subcellularLocation>
        <location evidence="1 9">Cell inner membrane</location>
        <topology evidence="1 9">Single-pass membrane protein</topology>
    </subcellularLocation>
</comment>
<proteinExistence type="inferred from homology"/>
<gene>
    <name evidence="11" type="primary">gspI</name>
    <name evidence="11" type="ORF">GCM10009102_27100</name>
</gene>
<dbReference type="Pfam" id="PF02501">
    <property type="entry name" value="T2SSI"/>
    <property type="match status" value="1"/>
</dbReference>
<comment type="function">
    <text evidence="9">Component of the type II secretion system required for the energy-dependent secretion of extracellular factors such as proteases and toxins from the periplasm.</text>
</comment>
<evidence type="ECO:0000313" key="11">
    <source>
        <dbReference type="EMBL" id="GAA0673865.1"/>
    </source>
</evidence>
<dbReference type="Proteomes" id="UP001500238">
    <property type="component" value="Unassembled WGS sequence"/>
</dbReference>
<reference evidence="11 12" key="1">
    <citation type="journal article" date="2019" name="Int. J. Syst. Evol. Microbiol.">
        <title>The Global Catalogue of Microorganisms (GCM) 10K type strain sequencing project: providing services to taxonomists for standard genome sequencing and annotation.</title>
        <authorList>
            <consortium name="The Broad Institute Genomics Platform"/>
            <consortium name="The Broad Institute Genome Sequencing Center for Infectious Disease"/>
            <person name="Wu L."/>
            <person name="Ma J."/>
        </authorList>
    </citation>
    <scope>NUCLEOTIDE SEQUENCE [LARGE SCALE GENOMIC DNA]</scope>
    <source>
        <strain evidence="11 12">JCM 14603</strain>
    </source>
</reference>
<dbReference type="InterPro" id="IPR010052">
    <property type="entry name" value="T2SS_protein-GspI"/>
</dbReference>
<dbReference type="InterPro" id="IPR045584">
    <property type="entry name" value="Pilin-like"/>
</dbReference>
<feature type="domain" description="Type II secretion system protein GspI C-terminal" evidence="10">
    <location>
        <begin position="51"/>
        <end position="120"/>
    </location>
</feature>
<sequence length="133" mass="14266">MHTRLRARDDRRRRDHGFTLIEIMVALAVFSLAVLALLRLETATIRGAGTLDDSLIAGLVARNVANDAVTEAQPPTAGRTAGTEVNGGRTWNWVRNVRGTGNASIVRIDVAVTNRTGQVVGQTTAIRPADTPL</sequence>
<dbReference type="NCBIfam" id="TIGR02532">
    <property type="entry name" value="IV_pilin_GFxxxE"/>
    <property type="match status" value="1"/>
</dbReference>
<dbReference type="PROSITE" id="PS00409">
    <property type="entry name" value="PROKAR_NTER_METHYL"/>
    <property type="match status" value="1"/>
</dbReference>
<keyword evidence="3" id="KW-1003">Cell membrane</keyword>
<keyword evidence="6 9" id="KW-0812">Transmembrane</keyword>
<keyword evidence="8 9" id="KW-0472">Membrane</keyword>
<feature type="transmembrane region" description="Helical" evidence="9">
    <location>
        <begin position="20"/>
        <end position="38"/>
    </location>
</feature>
<evidence type="ECO:0000256" key="2">
    <source>
        <dbReference type="ARBA" id="ARBA00008358"/>
    </source>
</evidence>
<evidence type="ECO:0000313" key="12">
    <source>
        <dbReference type="Proteomes" id="UP001500238"/>
    </source>
</evidence>
<dbReference type="EMBL" id="BAAAES010000009">
    <property type="protein sequence ID" value="GAA0673865.1"/>
    <property type="molecule type" value="Genomic_DNA"/>
</dbReference>
<comment type="similarity">
    <text evidence="2 9">Belongs to the GSP I family.</text>
</comment>
<dbReference type="InterPro" id="IPR012902">
    <property type="entry name" value="N_methyl_site"/>
</dbReference>
<evidence type="ECO:0000256" key="5">
    <source>
        <dbReference type="ARBA" id="ARBA00022519"/>
    </source>
</evidence>
<evidence type="ECO:0000256" key="3">
    <source>
        <dbReference type="ARBA" id="ARBA00022475"/>
    </source>
</evidence>
<comment type="caution">
    <text evidence="11">The sequence shown here is derived from an EMBL/GenBank/DDBJ whole genome shotgun (WGS) entry which is preliminary data.</text>
</comment>
<keyword evidence="7 9" id="KW-1133">Transmembrane helix</keyword>
<evidence type="ECO:0000256" key="4">
    <source>
        <dbReference type="ARBA" id="ARBA00022481"/>
    </source>
</evidence>
<evidence type="ECO:0000259" key="10">
    <source>
        <dbReference type="Pfam" id="PF02501"/>
    </source>
</evidence>